<evidence type="ECO:0000256" key="5">
    <source>
        <dbReference type="ARBA" id="ARBA00022840"/>
    </source>
</evidence>
<comment type="catalytic activity">
    <reaction evidence="8">
        <text>12-hydroxy-(5Z,8Z,10E,14Z)-eicosatetraenoate + ATP + CoA = 12-hydroxy-(5Z,8Z,10E,14Z)-eicosatetraenoyl-CoA + AMP + diphosphate</text>
        <dbReference type="Rhea" id="RHEA:52112"/>
        <dbReference type="ChEBI" id="CHEBI:30616"/>
        <dbReference type="ChEBI" id="CHEBI:33019"/>
        <dbReference type="ChEBI" id="CHEBI:57287"/>
        <dbReference type="ChEBI" id="CHEBI:90718"/>
        <dbReference type="ChEBI" id="CHEBI:136408"/>
        <dbReference type="ChEBI" id="CHEBI:456215"/>
    </reaction>
    <physiologicalReaction direction="left-to-right" evidence="8">
        <dbReference type="Rhea" id="RHEA:52113"/>
    </physiologicalReaction>
</comment>
<dbReference type="PROSITE" id="PS00455">
    <property type="entry name" value="AMP_BINDING"/>
    <property type="match status" value="1"/>
</dbReference>
<comment type="catalytic activity">
    <reaction evidence="6">
        <text>5-hydroxy-(6E,8Z,11Z,14Z)-eicosatetraenoate + ATP + CoA = 5-hydroxy-(6E,8Z,11Z,14Z)-eicosatetraenoyl-CoA + AMP + diphosphate</text>
        <dbReference type="Rhea" id="RHEA:52108"/>
        <dbReference type="ChEBI" id="CHEBI:30616"/>
        <dbReference type="ChEBI" id="CHEBI:33019"/>
        <dbReference type="ChEBI" id="CHEBI:57287"/>
        <dbReference type="ChEBI" id="CHEBI:65341"/>
        <dbReference type="ChEBI" id="CHEBI:136407"/>
        <dbReference type="ChEBI" id="CHEBI:456215"/>
    </reaction>
    <physiologicalReaction direction="left-to-right" evidence="6">
        <dbReference type="Rhea" id="RHEA:52109"/>
    </physiologicalReaction>
</comment>
<dbReference type="AlphaFoldDB" id="A0A8B6CFP0"/>
<comment type="catalytic activity">
    <reaction evidence="11">
        <text>(E)-hexadec-2-enoate + ATP + CoA = (2E)-hexadecenoyl-CoA + AMP + diphosphate</text>
        <dbReference type="Rhea" id="RHEA:36139"/>
        <dbReference type="ChEBI" id="CHEBI:30616"/>
        <dbReference type="ChEBI" id="CHEBI:33019"/>
        <dbReference type="ChEBI" id="CHEBI:57287"/>
        <dbReference type="ChEBI" id="CHEBI:61526"/>
        <dbReference type="ChEBI" id="CHEBI:72745"/>
        <dbReference type="ChEBI" id="CHEBI:456215"/>
    </reaction>
    <physiologicalReaction direction="left-to-right" evidence="11">
        <dbReference type="Rhea" id="RHEA:36140"/>
    </physiologicalReaction>
</comment>
<evidence type="ECO:0000256" key="10">
    <source>
        <dbReference type="ARBA" id="ARBA00024548"/>
    </source>
</evidence>
<dbReference type="EMBL" id="UYJE01001652">
    <property type="protein sequence ID" value="VDI03970.1"/>
    <property type="molecule type" value="Genomic_DNA"/>
</dbReference>
<evidence type="ECO:0000256" key="7">
    <source>
        <dbReference type="ARBA" id="ARBA00024484"/>
    </source>
</evidence>
<keyword evidence="13" id="KW-0443">Lipid metabolism</keyword>
<evidence type="ECO:0000313" key="16">
    <source>
        <dbReference type="Proteomes" id="UP000596742"/>
    </source>
</evidence>
<evidence type="ECO:0000256" key="1">
    <source>
        <dbReference type="ARBA" id="ARBA00006432"/>
    </source>
</evidence>
<gene>
    <name evidence="15" type="ORF">MGAL_10B004998</name>
</gene>
<evidence type="ECO:0000313" key="15">
    <source>
        <dbReference type="EMBL" id="VDI03970.1"/>
    </source>
</evidence>
<feature type="non-terminal residue" evidence="15">
    <location>
        <position position="718"/>
    </location>
</feature>
<sequence>MQHMRDTGGALGVTLGAVTAVTAAAATYYIATRPEPLIPPTDINDQATILEDGSRISKFCRDGKLLEYYYDDVKTTFEGFKRGLQMSNNGPCLGTRPLGSNQYVWQSYQQIYDRAQAFGSGLIADGLEARNDTFIGIYSINRAEWVITDQACAMFSMVSVPLYDTLGPDACKYIINQIGISHVVVDKEDKIKLLLEKASSMPTLACIIVMENVSEETKSRAAKSNVKIVKFSFVEADGKQSLQEPVPPKPTDLMTVCYTSGTTGDPKGVMISHRNMVANMSSVIYSIKTVTTIGPEDRHLSYLPLAHNFERGMNVVMYMHGCQVGFSCGDIRKLPEDLQSLKPQFFPTVPRLLNRIYDKVLAATKSSALKRWLFNLALSEKMKEIQSCIIRKDSLWDYLVFGKIQKQLGGKVRIILTGSAPIEPKVMDFSRCAFGCLVMEGYGQTEALAGCTLTIAGDYTTGHVGSPLPGCKVKVVDVPDMGYFAREGKGEVCVFGPNVFSGYFNNKEKTKEALDKEGWLHTGDIGVWLPNGTLKIVDRKKNIFKLAQGEYIAPEKIEIAYMRSEYVAQVFIEGDSLKPFLLGIIVPDAETIMKVAKDNGVSVDMESVCQSKKIKDIILKDIIAVGKSLGLKSFEQVRDIHLHHELFSVENNLLTSTFKNKRPQLRQFFNRKVQDLYAKHESENVYFVVNHKFHGLFTFNPLLTLHASVLFYNSAMGK</sequence>
<dbReference type="PANTHER" id="PTHR43272">
    <property type="entry name" value="LONG-CHAIN-FATTY-ACID--COA LIGASE"/>
    <property type="match status" value="1"/>
</dbReference>
<dbReference type="OrthoDB" id="1700726at2759"/>
<comment type="catalytic activity">
    <reaction evidence="7">
        <text>a long-chain fatty acid + ATP + CoA = a long-chain fatty acyl-CoA + AMP + diphosphate</text>
        <dbReference type="Rhea" id="RHEA:15421"/>
        <dbReference type="ChEBI" id="CHEBI:30616"/>
        <dbReference type="ChEBI" id="CHEBI:33019"/>
        <dbReference type="ChEBI" id="CHEBI:57287"/>
        <dbReference type="ChEBI" id="CHEBI:57560"/>
        <dbReference type="ChEBI" id="CHEBI:83139"/>
        <dbReference type="ChEBI" id="CHEBI:456215"/>
        <dbReference type="EC" id="6.2.1.3"/>
    </reaction>
    <physiologicalReaction direction="left-to-right" evidence="7">
        <dbReference type="Rhea" id="RHEA:15422"/>
    </physiologicalReaction>
</comment>
<dbReference type="PANTHER" id="PTHR43272:SF107">
    <property type="entry name" value="LONG-CHAIN-FATTY-ACID--COA LIGASE 5"/>
    <property type="match status" value="1"/>
</dbReference>
<dbReference type="GO" id="GO:0047676">
    <property type="term" value="F:arachidonate-CoA ligase activity"/>
    <property type="evidence" value="ECO:0007669"/>
    <property type="project" value="UniProtKB-EC"/>
</dbReference>
<keyword evidence="5 13" id="KW-0067">ATP-binding</keyword>
<evidence type="ECO:0000256" key="12">
    <source>
        <dbReference type="ARBA" id="ARBA00049139"/>
    </source>
</evidence>
<dbReference type="Gene3D" id="3.40.50.12780">
    <property type="entry name" value="N-terminal domain of ligase-like"/>
    <property type="match status" value="1"/>
</dbReference>
<keyword evidence="16" id="KW-1185">Reference proteome</keyword>
<evidence type="ECO:0000256" key="11">
    <source>
        <dbReference type="ARBA" id="ARBA00024565"/>
    </source>
</evidence>
<dbReference type="GO" id="GO:0016020">
    <property type="term" value="C:membrane"/>
    <property type="evidence" value="ECO:0007669"/>
    <property type="project" value="TreeGrafter"/>
</dbReference>
<comment type="similarity">
    <text evidence="1 13">Belongs to the ATP-dependent AMP-binding enzyme family.</text>
</comment>
<proteinExistence type="inferred from homology"/>
<dbReference type="SUPFAM" id="SSF56801">
    <property type="entry name" value="Acetyl-CoA synthetase-like"/>
    <property type="match status" value="1"/>
</dbReference>
<evidence type="ECO:0000256" key="9">
    <source>
        <dbReference type="ARBA" id="ARBA00024532"/>
    </source>
</evidence>
<dbReference type="InterPro" id="IPR000873">
    <property type="entry name" value="AMP-dep_synth/lig_dom"/>
</dbReference>
<keyword evidence="3 13" id="KW-0547">Nucleotide-binding</keyword>
<dbReference type="EC" id="6.2.1.3" evidence="13"/>
<dbReference type="CDD" id="cd05927">
    <property type="entry name" value="LC-FACS_euk"/>
    <property type="match status" value="1"/>
</dbReference>
<dbReference type="GO" id="GO:0005524">
    <property type="term" value="F:ATP binding"/>
    <property type="evidence" value="ECO:0007669"/>
    <property type="project" value="UniProtKB-KW"/>
</dbReference>
<comment type="catalytic activity">
    <reaction evidence="10">
        <text>(5Z,8Z,11Z,14Z)-eicosatetraenoate + ATP + CoA = (5Z,8Z,11Z,14Z)-eicosatetraenoyl-CoA + AMP + diphosphate</text>
        <dbReference type="Rhea" id="RHEA:19713"/>
        <dbReference type="ChEBI" id="CHEBI:30616"/>
        <dbReference type="ChEBI" id="CHEBI:32395"/>
        <dbReference type="ChEBI" id="CHEBI:33019"/>
        <dbReference type="ChEBI" id="CHEBI:57287"/>
        <dbReference type="ChEBI" id="CHEBI:57368"/>
        <dbReference type="ChEBI" id="CHEBI:456215"/>
        <dbReference type="EC" id="6.2.1.15"/>
    </reaction>
    <physiologicalReaction direction="left-to-right" evidence="10">
        <dbReference type="Rhea" id="RHEA:19714"/>
    </physiologicalReaction>
</comment>
<evidence type="ECO:0000256" key="4">
    <source>
        <dbReference type="ARBA" id="ARBA00022832"/>
    </source>
</evidence>
<comment type="catalytic activity">
    <reaction evidence="12">
        <text>hexadecanoate + ATP + CoA = hexadecanoyl-CoA + AMP + diphosphate</text>
        <dbReference type="Rhea" id="RHEA:30751"/>
        <dbReference type="ChEBI" id="CHEBI:7896"/>
        <dbReference type="ChEBI" id="CHEBI:30616"/>
        <dbReference type="ChEBI" id="CHEBI:33019"/>
        <dbReference type="ChEBI" id="CHEBI:57287"/>
        <dbReference type="ChEBI" id="CHEBI:57379"/>
        <dbReference type="ChEBI" id="CHEBI:456215"/>
    </reaction>
    <physiologicalReaction direction="left-to-right" evidence="12">
        <dbReference type="Rhea" id="RHEA:30752"/>
    </physiologicalReaction>
</comment>
<evidence type="ECO:0000256" key="13">
    <source>
        <dbReference type="RuleBase" id="RU369030"/>
    </source>
</evidence>
<feature type="domain" description="AMP-dependent synthetase/ligase" evidence="14">
    <location>
        <begin position="102"/>
        <end position="504"/>
    </location>
</feature>
<evidence type="ECO:0000256" key="6">
    <source>
        <dbReference type="ARBA" id="ARBA00024469"/>
    </source>
</evidence>
<comment type="function">
    <text evidence="13">Catalyzes the conversion of long-chain fatty acids to their active form acyl-CoAs for both synthesis of cellular lipids, and degradation via beta-oxidation.</text>
</comment>
<keyword evidence="4 13" id="KW-0276">Fatty acid metabolism</keyword>
<dbReference type="InterPro" id="IPR042099">
    <property type="entry name" value="ANL_N_sf"/>
</dbReference>
<dbReference type="Pfam" id="PF00501">
    <property type="entry name" value="AMP-binding"/>
    <property type="match status" value="1"/>
</dbReference>
<comment type="catalytic activity">
    <reaction evidence="9">
        <text>15-hydroxy-(5Z,8Z,11Z,13E)-eicosatetraenoate + ATP + CoA = 15-hydroxy-(5Z,8Z,11Z,13E)-eicosatetraenoyl-CoA + AMP + diphosphate</text>
        <dbReference type="Rhea" id="RHEA:52116"/>
        <dbReference type="ChEBI" id="CHEBI:30616"/>
        <dbReference type="ChEBI" id="CHEBI:33019"/>
        <dbReference type="ChEBI" id="CHEBI:57287"/>
        <dbReference type="ChEBI" id="CHEBI:78832"/>
        <dbReference type="ChEBI" id="CHEBI:136409"/>
        <dbReference type="ChEBI" id="CHEBI:456215"/>
    </reaction>
    <physiologicalReaction direction="left-to-right" evidence="9">
        <dbReference type="Rhea" id="RHEA:52117"/>
    </physiologicalReaction>
</comment>
<dbReference type="InterPro" id="IPR020845">
    <property type="entry name" value="AMP-binding_CS"/>
</dbReference>
<dbReference type="InterPro" id="IPR045311">
    <property type="entry name" value="LC-FACS_euk"/>
</dbReference>
<reference evidence="15" key="1">
    <citation type="submission" date="2018-11" db="EMBL/GenBank/DDBJ databases">
        <authorList>
            <person name="Alioto T."/>
            <person name="Alioto T."/>
        </authorList>
    </citation>
    <scope>NUCLEOTIDE SEQUENCE</scope>
</reference>
<dbReference type="GO" id="GO:0005783">
    <property type="term" value="C:endoplasmic reticulum"/>
    <property type="evidence" value="ECO:0007669"/>
    <property type="project" value="TreeGrafter"/>
</dbReference>
<keyword evidence="2 13" id="KW-0436">Ligase</keyword>
<name>A0A8B6CFP0_MYTGA</name>
<organism evidence="15 16">
    <name type="scientific">Mytilus galloprovincialis</name>
    <name type="common">Mediterranean mussel</name>
    <dbReference type="NCBI Taxonomy" id="29158"/>
    <lineage>
        <taxon>Eukaryota</taxon>
        <taxon>Metazoa</taxon>
        <taxon>Spiralia</taxon>
        <taxon>Lophotrochozoa</taxon>
        <taxon>Mollusca</taxon>
        <taxon>Bivalvia</taxon>
        <taxon>Autobranchia</taxon>
        <taxon>Pteriomorphia</taxon>
        <taxon>Mytilida</taxon>
        <taxon>Mytiloidea</taxon>
        <taxon>Mytilidae</taxon>
        <taxon>Mytilinae</taxon>
        <taxon>Mytilus</taxon>
    </lineage>
</organism>
<evidence type="ECO:0000259" key="14">
    <source>
        <dbReference type="Pfam" id="PF00501"/>
    </source>
</evidence>
<evidence type="ECO:0000256" key="8">
    <source>
        <dbReference type="ARBA" id="ARBA00024495"/>
    </source>
</evidence>
<evidence type="ECO:0000256" key="3">
    <source>
        <dbReference type="ARBA" id="ARBA00022741"/>
    </source>
</evidence>
<dbReference type="Proteomes" id="UP000596742">
    <property type="component" value="Unassembled WGS sequence"/>
</dbReference>
<accession>A0A8B6CFP0</accession>
<evidence type="ECO:0000256" key="2">
    <source>
        <dbReference type="ARBA" id="ARBA00022598"/>
    </source>
</evidence>
<comment type="caution">
    <text evidence="15">The sequence shown here is derived from an EMBL/GenBank/DDBJ whole genome shotgun (WGS) entry which is preliminary data.</text>
</comment>
<protein>
    <recommendedName>
        <fullName evidence="13">Long-chain-fatty-acid--CoA ligase</fullName>
        <ecNumber evidence="13">6.2.1.3</ecNumber>
    </recommendedName>
</protein>